<dbReference type="SUPFAM" id="SSF56954">
    <property type="entry name" value="Outer membrane efflux proteins (OEP)"/>
    <property type="match status" value="1"/>
</dbReference>
<dbReference type="InterPro" id="IPR051906">
    <property type="entry name" value="TolC-like"/>
</dbReference>
<dbReference type="PANTHER" id="PTHR30026">
    <property type="entry name" value="OUTER MEMBRANE PROTEIN TOLC"/>
    <property type="match status" value="1"/>
</dbReference>
<evidence type="ECO:0000313" key="12">
    <source>
        <dbReference type="Proteomes" id="UP000050416"/>
    </source>
</evidence>
<dbReference type="STRING" id="1305731.GCA_000934705_01971"/>
<feature type="domain" description="OmpA-like" evidence="10">
    <location>
        <begin position="486"/>
        <end position="604"/>
    </location>
</feature>
<dbReference type="GO" id="GO:0015288">
    <property type="term" value="F:porin activity"/>
    <property type="evidence" value="ECO:0007669"/>
    <property type="project" value="TreeGrafter"/>
</dbReference>
<evidence type="ECO:0000313" key="11">
    <source>
        <dbReference type="EMBL" id="KPQ27874.1"/>
    </source>
</evidence>
<evidence type="ECO:0000256" key="6">
    <source>
        <dbReference type="ARBA" id="ARBA00023136"/>
    </source>
</evidence>
<evidence type="ECO:0000256" key="1">
    <source>
        <dbReference type="ARBA" id="ARBA00004442"/>
    </source>
</evidence>
<dbReference type="GO" id="GO:0009279">
    <property type="term" value="C:cell outer membrane"/>
    <property type="evidence" value="ECO:0007669"/>
    <property type="project" value="UniProtKB-SubCell"/>
</dbReference>
<comment type="caution">
    <text evidence="11">The sequence shown here is derived from an EMBL/GenBank/DDBJ whole genome shotgun (WGS) entry which is preliminary data.</text>
</comment>
<dbReference type="PATRIC" id="fig|1305731.5.peg.1150"/>
<dbReference type="NCBIfam" id="TIGR01844">
    <property type="entry name" value="type_I_sec_TolC"/>
    <property type="match status" value="1"/>
</dbReference>
<dbReference type="PROSITE" id="PS51123">
    <property type="entry name" value="OMPA_2"/>
    <property type="match status" value="1"/>
</dbReference>
<dbReference type="InterPro" id="IPR036737">
    <property type="entry name" value="OmpA-like_sf"/>
</dbReference>
<keyword evidence="3" id="KW-0813">Transport</keyword>
<dbReference type="EMBL" id="LJZQ01000022">
    <property type="protein sequence ID" value="KPQ27874.1"/>
    <property type="molecule type" value="Genomic_DNA"/>
</dbReference>
<gene>
    <name evidence="11" type="primary">lapE</name>
    <name evidence="11" type="ORF">HLUCCX14_13370</name>
</gene>
<evidence type="ECO:0000256" key="7">
    <source>
        <dbReference type="ARBA" id="ARBA00023237"/>
    </source>
</evidence>
<keyword evidence="6 8" id="KW-0472">Membrane</keyword>
<comment type="subcellular location">
    <subcellularLocation>
        <location evidence="1">Cell outer membrane</location>
    </subcellularLocation>
</comment>
<keyword evidence="7" id="KW-0998">Cell outer membrane</keyword>
<dbReference type="PANTHER" id="PTHR30026:SF22">
    <property type="entry name" value="OUTER MEMBRANE EFFLUX PROTEIN"/>
    <property type="match status" value="1"/>
</dbReference>
<comment type="similarity">
    <text evidence="2">Belongs to the outer membrane factor (OMF) (TC 1.B.17) family.</text>
</comment>
<dbReference type="PRINTS" id="PR01021">
    <property type="entry name" value="OMPADOMAIN"/>
</dbReference>
<dbReference type="InterPro" id="IPR006664">
    <property type="entry name" value="OMP_bac"/>
</dbReference>
<dbReference type="Pfam" id="PF02321">
    <property type="entry name" value="OEP"/>
    <property type="match status" value="2"/>
</dbReference>
<dbReference type="SUPFAM" id="SSF103088">
    <property type="entry name" value="OmpA-like"/>
    <property type="match status" value="1"/>
</dbReference>
<dbReference type="Gene3D" id="3.30.1330.60">
    <property type="entry name" value="OmpA-like domain"/>
    <property type="match status" value="1"/>
</dbReference>
<dbReference type="AlphaFoldDB" id="A0A0N8KKE0"/>
<evidence type="ECO:0000256" key="8">
    <source>
        <dbReference type="PROSITE-ProRule" id="PRU00473"/>
    </source>
</evidence>
<keyword evidence="4" id="KW-1134">Transmembrane beta strand</keyword>
<evidence type="ECO:0000256" key="2">
    <source>
        <dbReference type="ARBA" id="ARBA00007613"/>
    </source>
</evidence>
<dbReference type="GO" id="GO:0015562">
    <property type="term" value="F:efflux transmembrane transporter activity"/>
    <property type="evidence" value="ECO:0007669"/>
    <property type="project" value="InterPro"/>
</dbReference>
<evidence type="ECO:0000256" key="5">
    <source>
        <dbReference type="ARBA" id="ARBA00022692"/>
    </source>
</evidence>
<name>A0A0N8KKE0_9GAMM</name>
<keyword evidence="5" id="KW-0812">Transmembrane</keyword>
<evidence type="ECO:0000256" key="3">
    <source>
        <dbReference type="ARBA" id="ARBA00022448"/>
    </source>
</evidence>
<evidence type="ECO:0000256" key="9">
    <source>
        <dbReference type="SAM" id="SignalP"/>
    </source>
</evidence>
<feature type="signal peptide" evidence="9">
    <location>
        <begin position="1"/>
        <end position="21"/>
    </location>
</feature>
<proteinExistence type="inferred from homology"/>
<protein>
    <submittedName>
        <fullName evidence="11">Outer membrane protein LapE</fullName>
    </submittedName>
</protein>
<dbReference type="Pfam" id="PF00691">
    <property type="entry name" value="OmpA"/>
    <property type="match status" value="1"/>
</dbReference>
<dbReference type="GO" id="GO:1990281">
    <property type="term" value="C:efflux pump complex"/>
    <property type="evidence" value="ECO:0007669"/>
    <property type="project" value="TreeGrafter"/>
</dbReference>
<sequence length="609" mass="67364">MLKQSCMALFVAASISTPAVAQDELESLIRNAIEKNPVVQERWHQFLASDKAVEGAYSGYKPSVDVGARYGHEWRDYGPRDDFAGADAQITLTQMLYDGFETRSDVRRLSSLQLARYHELLNTVEQTAFEAFQAYTDVLRRRELLEFAQQNLERHQEVFQQIIDGVAAGVVRTADLEQVSGRVALAESNVVTEQSNLHDVTARFLRIIGKVPSLDAEPYTPDSNALPKSLEALLHRAYENNPAFHAAIRNIHAADSAVDLRKSAMQPRLNLTANYGTQTYDDFGANSGRSDARIGVELRYNLYRGGRDRAAIKEAYQQTNVAKDLRDQECINLRQNVQIAHHNIHAIKRQLPSLNQHRLSSERVVVAYRDQFSIGERTLLDVLDAENEAFQAKSAYANAQYDKNIALARALTATGDWLATVGVVRDGLPTLTDLGASPLPIDGATACPSMADYVIDSDGDGVPDNLDFCPGTPRGAIVDPKGCKRDEEPERTFEADIGFSIGSAQVASTYEPDLTEIADFILSNSDAKVVIEGHASRVGSASFNQNLSELRAEAVARLLTSQFGVPRQRLDVVGYGFDRPKIEGDTRAAHEANQRIEIRIFPNQTDIEN</sequence>
<reference evidence="11 12" key="1">
    <citation type="submission" date="2015-09" db="EMBL/GenBank/DDBJ databases">
        <title>Identification and resolution of microdiversity through metagenomic sequencing of parallel consortia.</title>
        <authorList>
            <person name="Nelson W.C."/>
            <person name="Romine M.F."/>
            <person name="Lindemann S.R."/>
        </authorList>
    </citation>
    <scope>NUCLEOTIDE SEQUENCE [LARGE SCALE GENOMIC DNA]</scope>
    <source>
        <strain evidence="11">HL-55</strain>
    </source>
</reference>
<organism evidence="11 12">
    <name type="scientific">Marinobacter excellens HL-55</name>
    <dbReference type="NCBI Taxonomy" id="1305731"/>
    <lineage>
        <taxon>Bacteria</taxon>
        <taxon>Pseudomonadati</taxon>
        <taxon>Pseudomonadota</taxon>
        <taxon>Gammaproteobacteria</taxon>
        <taxon>Pseudomonadales</taxon>
        <taxon>Marinobacteraceae</taxon>
        <taxon>Marinobacter</taxon>
    </lineage>
</organism>
<dbReference type="CDD" id="cd07185">
    <property type="entry name" value="OmpA_C-like"/>
    <property type="match status" value="1"/>
</dbReference>
<dbReference type="InterPro" id="IPR010130">
    <property type="entry name" value="T1SS_OMP_TolC"/>
</dbReference>
<dbReference type="Gene3D" id="1.20.1600.10">
    <property type="entry name" value="Outer membrane efflux proteins (OEP)"/>
    <property type="match status" value="1"/>
</dbReference>
<dbReference type="InterPro" id="IPR006665">
    <property type="entry name" value="OmpA-like"/>
</dbReference>
<accession>A0A0N8KKE0</accession>
<feature type="chain" id="PRO_5006028024" evidence="9">
    <location>
        <begin position="22"/>
        <end position="609"/>
    </location>
</feature>
<dbReference type="Proteomes" id="UP000050416">
    <property type="component" value="Unassembled WGS sequence"/>
</dbReference>
<dbReference type="InterPro" id="IPR003423">
    <property type="entry name" value="OMP_efflux"/>
</dbReference>
<keyword evidence="9" id="KW-0732">Signal</keyword>
<evidence type="ECO:0000256" key="4">
    <source>
        <dbReference type="ARBA" id="ARBA00022452"/>
    </source>
</evidence>
<dbReference type="OrthoDB" id="9814637at2"/>
<evidence type="ECO:0000259" key="10">
    <source>
        <dbReference type="PROSITE" id="PS51123"/>
    </source>
</evidence>